<reference evidence="2" key="1">
    <citation type="submission" date="2018-02" db="EMBL/GenBank/DDBJ databases">
        <authorList>
            <person name="Hausmann B."/>
        </authorList>
    </citation>
    <scope>NUCLEOTIDE SEQUENCE [LARGE SCALE GENOMIC DNA]</scope>
    <source>
        <strain evidence="2">Peat soil MAG SbA1</strain>
    </source>
</reference>
<name>A0A2U3KR21_9BACT</name>
<accession>A0A2U3KR21</accession>
<sequence>MRDLRSGSGLTANRINLPYASELYLAFNISSRFSSTSALL</sequence>
<dbReference type="Proteomes" id="UP000238701">
    <property type="component" value="Unassembled WGS sequence"/>
</dbReference>
<evidence type="ECO:0000313" key="2">
    <source>
        <dbReference type="Proteomes" id="UP000238701"/>
    </source>
</evidence>
<gene>
    <name evidence="1" type="ORF">SBA1_420002</name>
</gene>
<proteinExistence type="predicted"/>
<evidence type="ECO:0000313" key="1">
    <source>
        <dbReference type="EMBL" id="SPF42082.1"/>
    </source>
</evidence>
<dbReference type="EMBL" id="OMOD01000136">
    <property type="protein sequence ID" value="SPF42082.1"/>
    <property type="molecule type" value="Genomic_DNA"/>
</dbReference>
<protein>
    <submittedName>
        <fullName evidence="1">Uncharacterized protein</fullName>
    </submittedName>
</protein>
<dbReference type="AlphaFoldDB" id="A0A2U3KR21"/>
<organism evidence="1 2">
    <name type="scientific">Candidatus Sulfotelmatobacter kueseliae</name>
    <dbReference type="NCBI Taxonomy" id="2042962"/>
    <lineage>
        <taxon>Bacteria</taxon>
        <taxon>Pseudomonadati</taxon>
        <taxon>Acidobacteriota</taxon>
        <taxon>Terriglobia</taxon>
        <taxon>Terriglobales</taxon>
        <taxon>Candidatus Korobacteraceae</taxon>
        <taxon>Candidatus Sulfotelmatobacter</taxon>
    </lineage>
</organism>